<dbReference type="Gene3D" id="3.40.50.620">
    <property type="entry name" value="HUPs"/>
    <property type="match status" value="1"/>
</dbReference>
<dbReference type="InterPro" id="IPR014729">
    <property type="entry name" value="Rossmann-like_a/b/a_fold"/>
</dbReference>
<dbReference type="GO" id="GO:0005737">
    <property type="term" value="C:cytoplasm"/>
    <property type="evidence" value="ECO:0007669"/>
    <property type="project" value="UniProtKB-SubCell"/>
</dbReference>
<dbReference type="NCBIfam" id="TIGR01510">
    <property type="entry name" value="coaD_prev_kdtB"/>
    <property type="match status" value="1"/>
</dbReference>
<name>A0A917IND2_9MICC</name>
<keyword evidence="4 9" id="KW-0547">Nucleotide-binding</keyword>
<dbReference type="Proteomes" id="UP000600171">
    <property type="component" value="Unassembled WGS sequence"/>
</dbReference>
<evidence type="ECO:0000256" key="9">
    <source>
        <dbReference type="HAMAP-Rule" id="MF_00151"/>
    </source>
</evidence>
<comment type="similarity">
    <text evidence="9">Belongs to the bacterial CoaD family.</text>
</comment>
<dbReference type="InterPro" id="IPR004821">
    <property type="entry name" value="Cyt_trans-like"/>
</dbReference>
<evidence type="ECO:0000256" key="6">
    <source>
        <dbReference type="ARBA" id="ARBA00022842"/>
    </source>
</evidence>
<comment type="subcellular location">
    <subcellularLocation>
        <location evidence="9">Cytoplasm</location>
    </subcellularLocation>
</comment>
<sequence length="164" mass="18182">MQTVICPGSFDPIHNGHVDVIARAAKLYGNVIVAIAHNSAKKYSFTLDERLAMAQETFEYLDGVQVELMPNVLLADYARSRGAVAIVKGVRNAADFQYEVQMASMNRHLTGIETVFLPSDPKFSHLSSTIVRDVTRYGGDLTPYVPRPVQKRLEVKVTETGLED</sequence>
<dbReference type="PANTHER" id="PTHR21342:SF1">
    <property type="entry name" value="PHOSPHOPANTETHEINE ADENYLYLTRANSFERASE"/>
    <property type="match status" value="1"/>
</dbReference>
<feature type="binding site" evidence="9">
    <location>
        <begin position="9"/>
        <end position="10"/>
    </location>
    <ligand>
        <name>ATP</name>
        <dbReference type="ChEBI" id="CHEBI:30616"/>
    </ligand>
</feature>
<evidence type="ECO:0000256" key="1">
    <source>
        <dbReference type="ARBA" id="ARBA00022490"/>
    </source>
</evidence>
<dbReference type="InterPro" id="IPR001980">
    <property type="entry name" value="PPAT"/>
</dbReference>
<evidence type="ECO:0000256" key="4">
    <source>
        <dbReference type="ARBA" id="ARBA00022741"/>
    </source>
</evidence>
<dbReference type="GO" id="GO:0004595">
    <property type="term" value="F:pantetheine-phosphate adenylyltransferase activity"/>
    <property type="evidence" value="ECO:0007669"/>
    <property type="project" value="UniProtKB-UniRule"/>
</dbReference>
<comment type="caution">
    <text evidence="11">The sequence shown here is derived from an EMBL/GenBank/DDBJ whole genome shotgun (WGS) entry which is preliminary data.</text>
</comment>
<keyword evidence="12" id="KW-1185">Reference proteome</keyword>
<comment type="function">
    <text evidence="9">Reversibly transfers an adenylyl group from ATP to 4'-phosphopantetheine, yielding dephospho-CoA (dPCoA) and pyrophosphate.</text>
</comment>
<evidence type="ECO:0000256" key="7">
    <source>
        <dbReference type="ARBA" id="ARBA00022993"/>
    </source>
</evidence>
<comment type="catalytic activity">
    <reaction evidence="8 9">
        <text>(R)-4'-phosphopantetheine + ATP + H(+) = 3'-dephospho-CoA + diphosphate</text>
        <dbReference type="Rhea" id="RHEA:19801"/>
        <dbReference type="ChEBI" id="CHEBI:15378"/>
        <dbReference type="ChEBI" id="CHEBI:30616"/>
        <dbReference type="ChEBI" id="CHEBI:33019"/>
        <dbReference type="ChEBI" id="CHEBI:57328"/>
        <dbReference type="ChEBI" id="CHEBI:61723"/>
        <dbReference type="EC" id="2.7.7.3"/>
    </reaction>
</comment>
<evidence type="ECO:0000313" key="12">
    <source>
        <dbReference type="Proteomes" id="UP000600171"/>
    </source>
</evidence>
<keyword evidence="7 9" id="KW-0173">Coenzyme A biosynthesis</keyword>
<dbReference type="AlphaFoldDB" id="A0A917IND2"/>
<dbReference type="RefSeq" id="WP_188358778.1">
    <property type="nucleotide sequence ID" value="NZ_BMDC01000001.1"/>
</dbReference>
<comment type="subunit">
    <text evidence="9">Homohexamer.</text>
</comment>
<evidence type="ECO:0000256" key="2">
    <source>
        <dbReference type="ARBA" id="ARBA00022679"/>
    </source>
</evidence>
<accession>A0A917IND2</accession>
<dbReference type="HAMAP" id="MF_00151">
    <property type="entry name" value="PPAT_bact"/>
    <property type="match status" value="1"/>
</dbReference>
<evidence type="ECO:0000256" key="3">
    <source>
        <dbReference type="ARBA" id="ARBA00022695"/>
    </source>
</evidence>
<feature type="binding site" evidence="9">
    <location>
        <position position="9"/>
    </location>
    <ligand>
        <name>substrate</name>
    </ligand>
</feature>
<reference evidence="11 12" key="1">
    <citation type="journal article" date="2014" name="Int. J. Syst. Evol. Microbiol.">
        <title>Complete genome sequence of Corynebacterium casei LMG S-19264T (=DSM 44701T), isolated from a smear-ripened cheese.</title>
        <authorList>
            <consortium name="US DOE Joint Genome Institute (JGI-PGF)"/>
            <person name="Walter F."/>
            <person name="Albersmeier A."/>
            <person name="Kalinowski J."/>
            <person name="Ruckert C."/>
        </authorList>
    </citation>
    <scope>NUCLEOTIDE SEQUENCE [LARGE SCALE GENOMIC DNA]</scope>
    <source>
        <strain evidence="11 12">CCM 8669</strain>
    </source>
</reference>
<dbReference type="GO" id="GO:0005524">
    <property type="term" value="F:ATP binding"/>
    <property type="evidence" value="ECO:0007669"/>
    <property type="project" value="UniProtKB-KW"/>
</dbReference>
<protein>
    <recommendedName>
        <fullName evidence="9">Phosphopantetheine adenylyltransferase</fullName>
        <ecNumber evidence="9">2.7.7.3</ecNumber>
    </recommendedName>
    <alternativeName>
        <fullName evidence="9">Dephospho-CoA pyrophosphorylase</fullName>
    </alternativeName>
    <alternativeName>
        <fullName evidence="9">Pantetheine-phosphate adenylyltransferase</fullName>
        <shortName evidence="9">PPAT</shortName>
    </alternativeName>
</protein>
<keyword evidence="2 9" id="KW-0808">Transferase</keyword>
<keyword evidence="3 9" id="KW-0548">Nucleotidyltransferase</keyword>
<keyword evidence="5 9" id="KW-0067">ATP-binding</keyword>
<feature type="site" description="Transition state stabilizer" evidence="9">
    <location>
        <position position="17"/>
    </location>
</feature>
<feature type="binding site" evidence="9">
    <location>
        <begin position="89"/>
        <end position="91"/>
    </location>
    <ligand>
        <name>ATP</name>
        <dbReference type="ChEBI" id="CHEBI:30616"/>
    </ligand>
</feature>
<comment type="cofactor">
    <cofactor evidence="9">
        <name>Mg(2+)</name>
        <dbReference type="ChEBI" id="CHEBI:18420"/>
    </cofactor>
</comment>
<dbReference type="SUPFAM" id="SSF52374">
    <property type="entry name" value="Nucleotidylyl transferase"/>
    <property type="match status" value="1"/>
</dbReference>
<dbReference type="EMBL" id="BMDC01000001">
    <property type="protein sequence ID" value="GGH58809.1"/>
    <property type="molecule type" value="Genomic_DNA"/>
</dbReference>
<organism evidence="11 12">
    <name type="scientific">Rothia aerolata</name>
    <dbReference type="NCBI Taxonomy" id="1812262"/>
    <lineage>
        <taxon>Bacteria</taxon>
        <taxon>Bacillati</taxon>
        <taxon>Actinomycetota</taxon>
        <taxon>Actinomycetes</taxon>
        <taxon>Micrococcales</taxon>
        <taxon>Micrococcaceae</taxon>
        <taxon>Rothia</taxon>
    </lineage>
</organism>
<feature type="binding site" evidence="9">
    <location>
        <position position="41"/>
    </location>
    <ligand>
        <name>substrate</name>
    </ligand>
</feature>
<comment type="pathway">
    <text evidence="9">Cofactor biosynthesis; coenzyme A biosynthesis; CoA from (R)-pantothenate: step 4/5.</text>
</comment>
<proteinExistence type="inferred from homology"/>
<feature type="binding site" evidence="9">
    <location>
        <position position="17"/>
    </location>
    <ligand>
        <name>ATP</name>
        <dbReference type="ChEBI" id="CHEBI:30616"/>
    </ligand>
</feature>
<evidence type="ECO:0000256" key="5">
    <source>
        <dbReference type="ARBA" id="ARBA00022840"/>
    </source>
</evidence>
<evidence type="ECO:0000313" key="11">
    <source>
        <dbReference type="EMBL" id="GGH58809.1"/>
    </source>
</evidence>
<dbReference type="Pfam" id="PF01467">
    <property type="entry name" value="CTP_transf_like"/>
    <property type="match status" value="1"/>
</dbReference>
<feature type="domain" description="Cytidyltransferase-like" evidence="10">
    <location>
        <begin position="5"/>
        <end position="133"/>
    </location>
</feature>
<dbReference type="PANTHER" id="PTHR21342">
    <property type="entry name" value="PHOSPHOPANTETHEINE ADENYLYLTRANSFERASE"/>
    <property type="match status" value="1"/>
</dbReference>
<dbReference type="CDD" id="cd02163">
    <property type="entry name" value="PPAT"/>
    <property type="match status" value="1"/>
</dbReference>
<gene>
    <name evidence="9 11" type="primary">coaD</name>
    <name evidence="11" type="ORF">GCM10007359_05390</name>
</gene>
<feature type="binding site" evidence="9">
    <location>
        <position position="88"/>
    </location>
    <ligand>
        <name>substrate</name>
    </ligand>
</feature>
<feature type="binding site" evidence="9">
    <location>
        <position position="99"/>
    </location>
    <ligand>
        <name>ATP</name>
        <dbReference type="ChEBI" id="CHEBI:30616"/>
    </ligand>
</feature>
<keyword evidence="6 9" id="KW-0460">Magnesium</keyword>
<evidence type="ECO:0000256" key="8">
    <source>
        <dbReference type="ARBA" id="ARBA00029346"/>
    </source>
</evidence>
<dbReference type="NCBIfam" id="TIGR00125">
    <property type="entry name" value="cyt_tran_rel"/>
    <property type="match status" value="1"/>
</dbReference>
<dbReference type="GO" id="GO:0015937">
    <property type="term" value="P:coenzyme A biosynthetic process"/>
    <property type="evidence" value="ECO:0007669"/>
    <property type="project" value="UniProtKB-UniRule"/>
</dbReference>
<feature type="binding site" evidence="9">
    <location>
        <begin position="123"/>
        <end position="129"/>
    </location>
    <ligand>
        <name>ATP</name>
        <dbReference type="ChEBI" id="CHEBI:30616"/>
    </ligand>
</feature>
<evidence type="ECO:0000259" key="10">
    <source>
        <dbReference type="Pfam" id="PF01467"/>
    </source>
</evidence>
<feature type="binding site" evidence="9">
    <location>
        <position position="74"/>
    </location>
    <ligand>
        <name>substrate</name>
    </ligand>
</feature>
<dbReference type="EC" id="2.7.7.3" evidence="9"/>
<keyword evidence="1 9" id="KW-0963">Cytoplasm</keyword>
<dbReference type="PRINTS" id="PR01020">
    <property type="entry name" value="LPSBIOSNTHSS"/>
</dbReference>